<dbReference type="EMBL" id="WMBQ01000002">
    <property type="protein sequence ID" value="MTD95360.1"/>
    <property type="molecule type" value="Genomic_DNA"/>
</dbReference>
<reference evidence="1 2" key="1">
    <citation type="submission" date="2019-11" db="EMBL/GenBank/DDBJ databases">
        <title>Identification of a novel strain.</title>
        <authorList>
            <person name="Xu Q."/>
            <person name="Wang G."/>
        </authorList>
    </citation>
    <scope>NUCLEOTIDE SEQUENCE [LARGE SCALE GENOMIC DNA]</scope>
    <source>
        <strain evidence="2">xq</strain>
    </source>
</reference>
<dbReference type="RefSeq" id="WP_154739914.1">
    <property type="nucleotide sequence ID" value="NZ_WMBQ01000002.1"/>
</dbReference>
<evidence type="ECO:0000313" key="2">
    <source>
        <dbReference type="Proteomes" id="UP000440694"/>
    </source>
</evidence>
<dbReference type="AlphaFoldDB" id="A0A6I3KN90"/>
<accession>A0A6I3KN90</accession>
<organism evidence="1 2">
    <name type="scientific">Hyphomicrobium album</name>
    <dbReference type="NCBI Taxonomy" id="2665159"/>
    <lineage>
        <taxon>Bacteria</taxon>
        <taxon>Pseudomonadati</taxon>
        <taxon>Pseudomonadota</taxon>
        <taxon>Alphaproteobacteria</taxon>
        <taxon>Hyphomicrobiales</taxon>
        <taxon>Hyphomicrobiaceae</taxon>
        <taxon>Hyphomicrobium</taxon>
    </lineage>
</organism>
<dbReference type="Proteomes" id="UP000440694">
    <property type="component" value="Unassembled WGS sequence"/>
</dbReference>
<sequence length="231" mass="25209">MLKKVGTDLQPAMAFLRRGYGVAQRSAISAFAVASGFEIVSELSMALDAASETSSPVLTLANITSLFVRIDLDHVRAVIVSTATLFSEQSIDRIIGYERLRERGVELIAADAPDAFAQESDAHRDVLQVLATTAQFDAAAASAATRSVSVARRARTGKPHRKTYAELHPEATLMAKRLYQSSKASGERITLRGISAQLAESGYVDQHDSAFHPEVIRRMLNGNWPRNRKPE</sequence>
<name>A0A6I3KN90_9HYPH</name>
<dbReference type="InterPro" id="IPR036162">
    <property type="entry name" value="Resolvase-like_N_sf"/>
</dbReference>
<dbReference type="GO" id="GO:0000150">
    <property type="term" value="F:DNA strand exchange activity"/>
    <property type="evidence" value="ECO:0007669"/>
    <property type="project" value="InterPro"/>
</dbReference>
<keyword evidence="2" id="KW-1185">Reference proteome</keyword>
<dbReference type="Gene3D" id="3.40.50.1390">
    <property type="entry name" value="Resolvase, N-terminal catalytic domain"/>
    <property type="match status" value="1"/>
</dbReference>
<comment type="caution">
    <text evidence="1">The sequence shown here is derived from an EMBL/GenBank/DDBJ whole genome shotgun (WGS) entry which is preliminary data.</text>
</comment>
<evidence type="ECO:0000313" key="1">
    <source>
        <dbReference type="EMBL" id="MTD95360.1"/>
    </source>
</evidence>
<protein>
    <recommendedName>
        <fullName evidence="3">Resolvase/invertase-type recombinase catalytic domain-containing protein</fullName>
    </recommendedName>
</protein>
<gene>
    <name evidence="1" type="ORF">GIW81_13555</name>
</gene>
<evidence type="ECO:0008006" key="3">
    <source>
        <dbReference type="Google" id="ProtNLM"/>
    </source>
</evidence>
<proteinExistence type="predicted"/>
<dbReference type="GO" id="GO:0003677">
    <property type="term" value="F:DNA binding"/>
    <property type="evidence" value="ECO:0007669"/>
    <property type="project" value="InterPro"/>
</dbReference>